<accession>A0A3P1TD18</accession>
<feature type="transmembrane region" description="Helical" evidence="1">
    <location>
        <begin position="138"/>
        <end position="160"/>
    </location>
</feature>
<evidence type="ECO:0000256" key="1">
    <source>
        <dbReference type="SAM" id="Phobius"/>
    </source>
</evidence>
<feature type="transmembrane region" description="Helical" evidence="1">
    <location>
        <begin position="172"/>
        <end position="191"/>
    </location>
</feature>
<proteinExistence type="predicted"/>
<keyword evidence="1" id="KW-0812">Transmembrane</keyword>
<evidence type="ECO:0000313" key="3">
    <source>
        <dbReference type="Proteomes" id="UP000280819"/>
    </source>
</evidence>
<evidence type="ECO:0000313" key="2">
    <source>
        <dbReference type="EMBL" id="RRD07329.1"/>
    </source>
</evidence>
<feature type="transmembrane region" description="Helical" evidence="1">
    <location>
        <begin position="203"/>
        <end position="225"/>
    </location>
</feature>
<gene>
    <name evidence="2" type="ORF">EII34_02255</name>
</gene>
<dbReference type="PANTHER" id="PTHR40761">
    <property type="entry name" value="CONSERVED INTEGRAL MEMBRANE ALANINE VALINE AND LEUCINE RICH PROTEIN-RELATED"/>
    <property type="match status" value="1"/>
</dbReference>
<feature type="transmembrane region" description="Helical" evidence="1">
    <location>
        <begin position="110"/>
        <end position="132"/>
    </location>
</feature>
<comment type="caution">
    <text evidence="2">The sequence shown here is derived from an EMBL/GenBank/DDBJ whole genome shotgun (WGS) entry which is preliminary data.</text>
</comment>
<protein>
    <submittedName>
        <fullName evidence="2">Uncharacterized protein</fullName>
    </submittedName>
</protein>
<organism evidence="2 3">
    <name type="scientific">Arachnia propionica</name>
    <dbReference type="NCBI Taxonomy" id="1750"/>
    <lineage>
        <taxon>Bacteria</taxon>
        <taxon>Bacillati</taxon>
        <taxon>Actinomycetota</taxon>
        <taxon>Actinomycetes</taxon>
        <taxon>Propionibacteriales</taxon>
        <taxon>Propionibacteriaceae</taxon>
        <taxon>Arachnia</taxon>
    </lineage>
</organism>
<dbReference type="Proteomes" id="UP000280819">
    <property type="component" value="Unassembled WGS sequence"/>
</dbReference>
<dbReference type="OrthoDB" id="5187629at2"/>
<feature type="transmembrane region" description="Helical" evidence="1">
    <location>
        <begin position="80"/>
        <end position="98"/>
    </location>
</feature>
<feature type="transmembrane region" description="Helical" evidence="1">
    <location>
        <begin position="265"/>
        <end position="287"/>
    </location>
</feature>
<dbReference type="InterPro" id="IPR037185">
    <property type="entry name" value="EmrE-like"/>
</dbReference>
<dbReference type="AlphaFoldDB" id="A0A3P1TD18"/>
<dbReference type="SUPFAM" id="SSF103481">
    <property type="entry name" value="Multidrug resistance efflux transporter EmrE"/>
    <property type="match status" value="2"/>
</dbReference>
<feature type="transmembrane region" description="Helical" evidence="1">
    <location>
        <begin position="6"/>
        <end position="27"/>
    </location>
</feature>
<keyword evidence="1" id="KW-1133">Transmembrane helix</keyword>
<dbReference type="EMBL" id="RQZG01000001">
    <property type="protein sequence ID" value="RRD07329.1"/>
    <property type="molecule type" value="Genomic_DNA"/>
</dbReference>
<feature type="transmembrane region" description="Helical" evidence="1">
    <location>
        <begin position="237"/>
        <end position="259"/>
    </location>
</feature>
<dbReference type="PANTHER" id="PTHR40761:SF1">
    <property type="entry name" value="CONSERVED INTEGRAL MEMBRANE ALANINE VALINE AND LEUCINE RICH PROTEIN-RELATED"/>
    <property type="match status" value="1"/>
</dbReference>
<name>A0A3P1TD18_9ACTN</name>
<sequence>MNIPLAIGLQVLSSFLFASGAALQHLGVKSTFDPGAAASSNTLTLKGLLKLFVIPKWLLGLGCVLAGAGLHLWALTMAPVAVVQPVGILAVPWSVLLASRIHGHEISTRVWRAVVVTVIGVVGFTVFSSIFARGEKQFGFLPVTWSFIAVSVICAILSFFAAKKAAPWAKAMLWSSVGAIFYGLASGMMKAAMNMVQSGEFHLFHPTTLLVIGYMVACYVLGVWMIQQGYASGPAEITVGTMTTVDPFVAVLFGLFILGEGSGMGLLPSIGMILSGAVAVYGVVLLSKDHPDAVSEREKAEAALTP</sequence>
<dbReference type="RefSeq" id="WP_124842440.1">
    <property type="nucleotide sequence ID" value="NZ_JAUNKP010000001.1"/>
</dbReference>
<keyword evidence="1" id="KW-0472">Membrane</keyword>
<feature type="transmembrane region" description="Helical" evidence="1">
    <location>
        <begin position="48"/>
        <end position="74"/>
    </location>
</feature>
<reference evidence="2 3" key="1">
    <citation type="submission" date="2018-11" db="EMBL/GenBank/DDBJ databases">
        <title>Genomes From Bacteria Associated with the Canine Oral Cavity: a Test Case for Automated Genome-Based Taxonomic Assignment.</title>
        <authorList>
            <person name="Coil D.A."/>
            <person name="Jospin G."/>
            <person name="Darling A.E."/>
            <person name="Wallis C."/>
            <person name="Davis I.J."/>
            <person name="Harris S."/>
            <person name="Eisen J.A."/>
            <person name="Holcombe L.J."/>
            <person name="O'Flynn C."/>
        </authorList>
    </citation>
    <scope>NUCLEOTIDE SEQUENCE [LARGE SCALE GENOMIC DNA]</scope>
    <source>
        <strain evidence="2 3">OH887_COT-365</strain>
    </source>
</reference>